<evidence type="ECO:0000313" key="2">
    <source>
        <dbReference type="EMBL" id="GAQ89850.1"/>
    </source>
</evidence>
<dbReference type="AlphaFoldDB" id="A0A1Y1IG69"/>
<accession>A0A1Y1IG69</accession>
<reference evidence="2 3" key="1">
    <citation type="journal article" date="2014" name="Nat. Commun.">
        <title>Klebsormidium flaccidum genome reveals primary factors for plant terrestrial adaptation.</title>
        <authorList>
            <person name="Hori K."/>
            <person name="Maruyama F."/>
            <person name="Fujisawa T."/>
            <person name="Togashi T."/>
            <person name="Yamamoto N."/>
            <person name="Seo M."/>
            <person name="Sato S."/>
            <person name="Yamada T."/>
            <person name="Mori H."/>
            <person name="Tajima N."/>
            <person name="Moriyama T."/>
            <person name="Ikeuchi M."/>
            <person name="Watanabe M."/>
            <person name="Wada H."/>
            <person name="Kobayashi K."/>
            <person name="Saito M."/>
            <person name="Masuda T."/>
            <person name="Sasaki-Sekimoto Y."/>
            <person name="Mashiguchi K."/>
            <person name="Awai K."/>
            <person name="Shimojima M."/>
            <person name="Masuda S."/>
            <person name="Iwai M."/>
            <person name="Nobusawa T."/>
            <person name="Narise T."/>
            <person name="Kondo S."/>
            <person name="Saito H."/>
            <person name="Sato R."/>
            <person name="Murakawa M."/>
            <person name="Ihara Y."/>
            <person name="Oshima-Yamada Y."/>
            <person name="Ohtaka K."/>
            <person name="Satoh M."/>
            <person name="Sonobe K."/>
            <person name="Ishii M."/>
            <person name="Ohtani R."/>
            <person name="Kanamori-Sato M."/>
            <person name="Honoki R."/>
            <person name="Miyazaki D."/>
            <person name="Mochizuki H."/>
            <person name="Umetsu J."/>
            <person name="Higashi K."/>
            <person name="Shibata D."/>
            <person name="Kamiya Y."/>
            <person name="Sato N."/>
            <person name="Nakamura Y."/>
            <person name="Tabata S."/>
            <person name="Ida S."/>
            <person name="Kurokawa K."/>
            <person name="Ohta H."/>
        </authorList>
    </citation>
    <scope>NUCLEOTIDE SEQUENCE [LARGE SCALE GENOMIC DNA]</scope>
    <source>
        <strain evidence="2 3">NIES-2285</strain>
    </source>
</reference>
<gene>
    <name evidence="2" type="ORF">KFL_005690050</name>
</gene>
<feature type="compositionally biased region" description="Acidic residues" evidence="1">
    <location>
        <begin position="60"/>
        <end position="77"/>
    </location>
</feature>
<dbReference type="EMBL" id="DF237518">
    <property type="protein sequence ID" value="GAQ89850.1"/>
    <property type="molecule type" value="Genomic_DNA"/>
</dbReference>
<feature type="region of interest" description="Disordered" evidence="1">
    <location>
        <begin position="1"/>
        <end position="84"/>
    </location>
</feature>
<evidence type="ECO:0000313" key="3">
    <source>
        <dbReference type="Proteomes" id="UP000054558"/>
    </source>
</evidence>
<feature type="compositionally biased region" description="Low complexity" evidence="1">
    <location>
        <begin position="1"/>
        <end position="22"/>
    </location>
</feature>
<evidence type="ECO:0000256" key="1">
    <source>
        <dbReference type="SAM" id="MobiDB-lite"/>
    </source>
</evidence>
<dbReference type="Proteomes" id="UP000054558">
    <property type="component" value="Unassembled WGS sequence"/>
</dbReference>
<protein>
    <submittedName>
        <fullName evidence="2">Uncharacterized protein</fullName>
    </submittedName>
</protein>
<sequence>MTFSSSPDRSESPSPSSWRARSIGSALQEHAAASPRRPTARTTPINGHVASRCDPRAGCDPDDLFDYFTEEEVDYEPTPEPSPEPLAVTQDDVIPPWATLLPAQNAAPGSRCNDPDNISLGRAQDLNWMEDIQAEIADVEAKVYSQVGGGLRQSARAGAGEGGRNLLCLYGHPRGGVRAVQGEAPCEQTRGQGKGGGFAPPLGETEFGTVWVSVDPSEEVVHNYLDRHHGCDSTSFRTVSRKSRWDV</sequence>
<proteinExistence type="predicted"/>
<name>A0A1Y1IG69_KLENI</name>
<organism evidence="2 3">
    <name type="scientific">Klebsormidium nitens</name>
    <name type="common">Green alga</name>
    <name type="synonym">Ulothrix nitens</name>
    <dbReference type="NCBI Taxonomy" id="105231"/>
    <lineage>
        <taxon>Eukaryota</taxon>
        <taxon>Viridiplantae</taxon>
        <taxon>Streptophyta</taxon>
        <taxon>Klebsormidiophyceae</taxon>
        <taxon>Klebsormidiales</taxon>
        <taxon>Klebsormidiaceae</taxon>
        <taxon>Klebsormidium</taxon>
    </lineage>
</organism>
<keyword evidence="3" id="KW-1185">Reference proteome</keyword>
<feature type="compositionally biased region" description="Low complexity" evidence="1">
    <location>
        <begin position="31"/>
        <end position="44"/>
    </location>
</feature>